<feature type="region of interest" description="Disordered" evidence="1">
    <location>
        <begin position="818"/>
        <end position="877"/>
    </location>
</feature>
<feature type="compositionally biased region" description="Basic residues" evidence="1">
    <location>
        <begin position="728"/>
        <end position="740"/>
    </location>
</feature>
<proteinExistence type="predicted"/>
<reference evidence="2 3" key="1">
    <citation type="submission" date="2024-03" db="EMBL/GenBank/DDBJ databases">
        <authorList>
            <person name="Gkanogiannis A."/>
            <person name="Becerra Lopez-Lavalle L."/>
        </authorList>
    </citation>
    <scope>NUCLEOTIDE SEQUENCE [LARGE SCALE GENOMIC DNA]</scope>
</reference>
<dbReference type="Proteomes" id="UP001642487">
    <property type="component" value="Chromosome 1"/>
</dbReference>
<feature type="region of interest" description="Disordered" evidence="1">
    <location>
        <begin position="780"/>
        <end position="799"/>
    </location>
</feature>
<sequence>MTVPESEEVGFKRIGLSASDYDASLPIKKRRFPVVQFPPSPSKDISSFHSDGNLLKAERPSPPKDASSFNRKEYLMKTEQPIISVTIVSSSSAVTSSGLSNKNQDCVSDENKGKSDTDSCFVDMVQTDTVMPGDKFQEPGLREHACINDFVEQDDKSLVTEKHTVHASPEICGGLELSSTSLDSDPLAGNKEEEIDAKMPEEKCSSPICQVEGGAGVLVGLKGHMDLKLVPEKSDLNFLKQNSLEPVLLDFPLNKQGSSTQCVKGNVGSDCDGSLLQSNREKWDLNTSMESWEGCTSGDAPVVQISGSQTSTAIEAYDCSSEMVESVSPCGKQTLLDSEHKGNSIYACIPSKENLHLSLDSSYPKPMLEEDPYISEYESDGNWDIAEAVDDNDNNIEEDYEDGEVRETMQETEIEVHVCEKREIVPLDHADRNDKKINSVGLPDHECFALGPLEQETKPENLDYRSGDDVRTTTKSKSCEQENEDLCVKELHAVENTISEKGAGRSQLSWYDKKDNFESQDTADRIVDEELVPTFSQGEVENAIAVDVGQNRDLTLPTVKESISGDDAKGINGGTRNSRIINLNRASTDSIPCKEKSSFVRSVLSHTDRECVPSMAVEGANLQHQERDDAYSNITKKISVDRHQDQSPWMNYSHRRGRSTNRLDNRSGEWDFGPNFSPETYSDQQIDYHVPGLDQNRYKIIPDGPFGGANRRGRELLADEGPFFFHGPSRRKSPGRRHGPSVRGGKMVNRMPRDFSPDRCMDEGGSFDRQHGEKFTRNFADDTVDPMYPRPQPPYDVDRPFFRERRNFSFQRKTFPRIDSKSPVRSRARSPTQWFSSKRSERFCGRPDMTHRRSPNYRTDRMRSPDQRPIRGHMPGRRQGFHFLSPSDELRDVGPAPDHGHMRSIIPNRNQTERLPLRNRSYDAIDPRGRIENDELFDGPVRSGQLTGYNGGEPDDDERRFNERHEPLHSFKHPFDDSDGERFRNNGEDCSRPFRFCAENDSRISWKRR</sequence>
<protein>
    <submittedName>
        <fullName evidence="2">Uncharacterized protein</fullName>
    </submittedName>
</protein>
<feature type="compositionally biased region" description="Basic and acidic residues" evidence="1">
    <location>
        <begin position="858"/>
        <end position="869"/>
    </location>
</feature>
<feature type="compositionally biased region" description="Basic and acidic residues" evidence="1">
    <location>
        <begin position="838"/>
        <end position="851"/>
    </location>
</feature>
<organism evidence="2 3">
    <name type="scientific">Citrullus colocynthis</name>
    <name type="common">colocynth</name>
    <dbReference type="NCBI Taxonomy" id="252529"/>
    <lineage>
        <taxon>Eukaryota</taxon>
        <taxon>Viridiplantae</taxon>
        <taxon>Streptophyta</taxon>
        <taxon>Embryophyta</taxon>
        <taxon>Tracheophyta</taxon>
        <taxon>Spermatophyta</taxon>
        <taxon>Magnoliopsida</taxon>
        <taxon>eudicotyledons</taxon>
        <taxon>Gunneridae</taxon>
        <taxon>Pentapetalae</taxon>
        <taxon>rosids</taxon>
        <taxon>fabids</taxon>
        <taxon>Cucurbitales</taxon>
        <taxon>Cucurbitaceae</taxon>
        <taxon>Benincaseae</taxon>
        <taxon>Citrullus</taxon>
    </lineage>
</organism>
<feature type="region of interest" description="Disordered" evidence="1">
    <location>
        <begin position="725"/>
        <end position="758"/>
    </location>
</feature>
<feature type="region of interest" description="Disordered" evidence="1">
    <location>
        <begin position="642"/>
        <end position="682"/>
    </location>
</feature>
<evidence type="ECO:0000313" key="2">
    <source>
        <dbReference type="EMBL" id="CAK9308758.1"/>
    </source>
</evidence>
<keyword evidence="3" id="KW-1185">Reference proteome</keyword>
<feature type="region of interest" description="Disordered" evidence="1">
    <location>
        <begin position="94"/>
        <end position="116"/>
    </location>
</feature>
<name>A0ABP0XKS0_9ROSI</name>
<evidence type="ECO:0000313" key="3">
    <source>
        <dbReference type="Proteomes" id="UP001642487"/>
    </source>
</evidence>
<dbReference type="PANTHER" id="PTHR34536">
    <property type="entry name" value="DENTIN SIALOPHOSPHOPROTEIN-LIKE PROTEIN"/>
    <property type="match status" value="1"/>
</dbReference>
<dbReference type="EMBL" id="OZ021735">
    <property type="protein sequence ID" value="CAK9308758.1"/>
    <property type="molecule type" value="Genomic_DNA"/>
</dbReference>
<evidence type="ECO:0000256" key="1">
    <source>
        <dbReference type="SAM" id="MobiDB-lite"/>
    </source>
</evidence>
<dbReference type="PANTHER" id="PTHR34536:SF4">
    <property type="entry name" value="BTZ DOMAIN-CONTAINING PROTEIN"/>
    <property type="match status" value="1"/>
</dbReference>
<feature type="region of interest" description="Disordered" evidence="1">
    <location>
        <begin position="36"/>
        <end position="69"/>
    </location>
</feature>
<accession>A0ABP0XKS0</accession>
<gene>
    <name evidence="2" type="ORF">CITCOLO1_LOCUS274</name>
</gene>
<feature type="region of interest" description="Disordered" evidence="1">
    <location>
        <begin position="931"/>
        <end position="986"/>
    </location>
</feature>
<feature type="compositionally biased region" description="Basic and acidic residues" evidence="1">
    <location>
        <begin position="957"/>
        <end position="986"/>
    </location>
</feature>